<gene>
    <name evidence="1" type="ORF">SPHA_71332</name>
</gene>
<proteinExistence type="predicted"/>
<sequence length="450" mass="49007">MIPLFLSGTSAMRVRMSAGLHAISSASLAFDAICQLGYLLFRLFHLPTMPICNLGYLLFRLLLLPPIPIVNGASCYFVCFTCLQYQLSTGLPAISSASLASNANCQRGFLLFRLLLLPPMPIVNGATCYFVCFSCLQCQLSTGLPAISSASLASNANCQRGYLLFRLLLLPPMPIFNGATCYFVCFSCLQCQLSTGPPAISSASLASNTNCQRGFLLFRLLLLPPIPIVNGASCYFVCFTCLQCQLSTGLPAISSASLASNTNCQRGFLLFRLLHLPQIPIVNGASCYFDCFPCLQYQLSTGLPAISSASLASNANCQRGFLLFRLLLLPPMPIVNGDSCYFVCFSCLQCQLSTGLPAISSVSLAYDASFQQGKLLFRQLHLPSMPIINWATCYIVCFNCLCGPELGEYILLKSELQLSVTFATDCQMGYMLFRLLKLPSMPNVNCATYY</sequence>
<accession>A0A812EAI9</accession>
<dbReference type="AlphaFoldDB" id="A0A812EAI9"/>
<name>A0A812EAI9_ACAPH</name>
<protein>
    <submittedName>
        <fullName evidence="1">Uncharacterized protein</fullName>
    </submittedName>
</protein>
<evidence type="ECO:0000313" key="2">
    <source>
        <dbReference type="Proteomes" id="UP000597762"/>
    </source>
</evidence>
<keyword evidence="2" id="KW-1185">Reference proteome</keyword>
<evidence type="ECO:0000313" key="1">
    <source>
        <dbReference type="EMBL" id="CAE1321200.1"/>
    </source>
</evidence>
<reference evidence="1" key="1">
    <citation type="submission" date="2021-01" db="EMBL/GenBank/DDBJ databases">
        <authorList>
            <person name="Li R."/>
            <person name="Bekaert M."/>
        </authorList>
    </citation>
    <scope>NUCLEOTIDE SEQUENCE</scope>
    <source>
        <strain evidence="1">Farmed</strain>
    </source>
</reference>
<dbReference type="Proteomes" id="UP000597762">
    <property type="component" value="Unassembled WGS sequence"/>
</dbReference>
<organism evidence="1 2">
    <name type="scientific">Acanthosepion pharaonis</name>
    <name type="common">Pharaoh cuttlefish</name>
    <name type="synonym">Sepia pharaonis</name>
    <dbReference type="NCBI Taxonomy" id="158019"/>
    <lineage>
        <taxon>Eukaryota</taxon>
        <taxon>Metazoa</taxon>
        <taxon>Spiralia</taxon>
        <taxon>Lophotrochozoa</taxon>
        <taxon>Mollusca</taxon>
        <taxon>Cephalopoda</taxon>
        <taxon>Coleoidea</taxon>
        <taxon>Decapodiformes</taxon>
        <taxon>Sepiida</taxon>
        <taxon>Sepiina</taxon>
        <taxon>Sepiidae</taxon>
        <taxon>Acanthosepion</taxon>
    </lineage>
</organism>
<comment type="caution">
    <text evidence="1">The sequence shown here is derived from an EMBL/GenBank/DDBJ whole genome shotgun (WGS) entry which is preliminary data.</text>
</comment>
<dbReference type="EMBL" id="CAHIKZ030005219">
    <property type="protein sequence ID" value="CAE1321200.1"/>
    <property type="molecule type" value="Genomic_DNA"/>
</dbReference>